<evidence type="ECO:0000256" key="3">
    <source>
        <dbReference type="ARBA" id="ARBA00022741"/>
    </source>
</evidence>
<dbReference type="PROSITE" id="PS50067">
    <property type="entry name" value="KINESIN_MOTOR_2"/>
    <property type="match status" value="1"/>
</dbReference>
<evidence type="ECO:0000256" key="7">
    <source>
        <dbReference type="PROSITE-ProRule" id="PRU00283"/>
    </source>
</evidence>
<keyword evidence="3" id="KW-0547">Nucleotide-binding</keyword>
<proteinExistence type="inferred from homology"/>
<dbReference type="InterPro" id="IPR027640">
    <property type="entry name" value="Kinesin-like_fam"/>
</dbReference>
<dbReference type="EMBL" id="SRMA01026454">
    <property type="protein sequence ID" value="TRY83801.1"/>
    <property type="molecule type" value="Genomic_DNA"/>
</dbReference>
<evidence type="ECO:0000313" key="9">
    <source>
        <dbReference type="EMBL" id="TRY83801.1"/>
    </source>
</evidence>
<dbReference type="OrthoDB" id="8902463at2759"/>
<dbReference type="Gene3D" id="3.40.850.10">
    <property type="entry name" value="Kinesin motor domain"/>
    <property type="match status" value="1"/>
</dbReference>
<accession>A0A553Q1J0</accession>
<comment type="caution">
    <text evidence="7">Lacks conserved residue(s) required for the propagation of feature annotation.</text>
</comment>
<dbReference type="STRING" id="623744.A0A553Q1J0"/>
<dbReference type="InterPro" id="IPR036961">
    <property type="entry name" value="Kinesin_motor_dom_sf"/>
</dbReference>
<protein>
    <recommendedName>
        <fullName evidence="8">Kinesin motor domain-containing protein</fullName>
    </recommendedName>
</protein>
<dbReference type="InterPro" id="IPR027417">
    <property type="entry name" value="P-loop_NTPase"/>
</dbReference>
<dbReference type="GO" id="GO:0048731">
    <property type="term" value="P:system development"/>
    <property type="evidence" value="ECO:0007669"/>
    <property type="project" value="UniProtKB-ARBA"/>
</dbReference>
<dbReference type="PRINTS" id="PR00380">
    <property type="entry name" value="KINESINHEAVY"/>
</dbReference>
<dbReference type="GO" id="GO:0008017">
    <property type="term" value="F:microtubule binding"/>
    <property type="evidence" value="ECO:0007669"/>
    <property type="project" value="InterPro"/>
</dbReference>
<dbReference type="GO" id="GO:0007018">
    <property type="term" value="P:microtubule-based movement"/>
    <property type="evidence" value="ECO:0007669"/>
    <property type="project" value="InterPro"/>
</dbReference>
<dbReference type="SMART" id="SM00129">
    <property type="entry name" value="KISc"/>
    <property type="match status" value="1"/>
</dbReference>
<keyword evidence="4" id="KW-0067">ATP-binding</keyword>
<dbReference type="PANTHER" id="PTHR47969">
    <property type="entry name" value="CHROMOSOME-ASSOCIATED KINESIN KIF4A-RELATED"/>
    <property type="match status" value="1"/>
</dbReference>
<reference evidence="9 10" key="1">
    <citation type="journal article" date="2019" name="Sci. Data">
        <title>Hybrid genome assembly and annotation of Danionella translucida.</title>
        <authorList>
            <person name="Kadobianskyi M."/>
            <person name="Schulze L."/>
            <person name="Schuelke M."/>
            <person name="Judkewitz B."/>
        </authorList>
    </citation>
    <scope>NUCLEOTIDE SEQUENCE [LARGE SCALE GENOMIC DNA]</scope>
    <source>
        <strain evidence="9 10">Bolton</strain>
    </source>
</reference>
<dbReference type="GO" id="GO:0005875">
    <property type="term" value="C:microtubule associated complex"/>
    <property type="evidence" value="ECO:0007669"/>
    <property type="project" value="TreeGrafter"/>
</dbReference>
<dbReference type="GO" id="GO:0007052">
    <property type="term" value="P:mitotic spindle organization"/>
    <property type="evidence" value="ECO:0007669"/>
    <property type="project" value="TreeGrafter"/>
</dbReference>
<comment type="caution">
    <text evidence="9">The sequence shown here is derived from an EMBL/GenBank/DDBJ whole genome shotgun (WGS) entry which is preliminary data.</text>
</comment>
<gene>
    <name evidence="9" type="ORF">DNTS_035370</name>
</gene>
<dbReference type="SUPFAM" id="SSF52540">
    <property type="entry name" value="P-loop containing nucleoside triphosphate hydrolases"/>
    <property type="match status" value="1"/>
</dbReference>
<organism evidence="9 10">
    <name type="scientific">Danionella cerebrum</name>
    <dbReference type="NCBI Taxonomy" id="2873325"/>
    <lineage>
        <taxon>Eukaryota</taxon>
        <taxon>Metazoa</taxon>
        <taxon>Chordata</taxon>
        <taxon>Craniata</taxon>
        <taxon>Vertebrata</taxon>
        <taxon>Euteleostomi</taxon>
        <taxon>Actinopterygii</taxon>
        <taxon>Neopterygii</taxon>
        <taxon>Teleostei</taxon>
        <taxon>Ostariophysi</taxon>
        <taxon>Cypriniformes</taxon>
        <taxon>Danionidae</taxon>
        <taxon>Danioninae</taxon>
        <taxon>Danionella</taxon>
    </lineage>
</organism>
<keyword evidence="10" id="KW-1185">Reference proteome</keyword>
<feature type="domain" description="Kinesin motor" evidence="8">
    <location>
        <begin position="1"/>
        <end position="215"/>
    </location>
</feature>
<dbReference type="InterPro" id="IPR001752">
    <property type="entry name" value="Kinesin_motor_dom"/>
</dbReference>
<evidence type="ECO:0000259" key="8">
    <source>
        <dbReference type="PROSITE" id="PS50067"/>
    </source>
</evidence>
<evidence type="ECO:0000256" key="5">
    <source>
        <dbReference type="ARBA" id="ARBA00023054"/>
    </source>
</evidence>
<comment type="subcellular location">
    <subcellularLocation>
        <location evidence="1">Cytoplasm</location>
        <location evidence="1">Cytoskeleton</location>
    </subcellularLocation>
</comment>
<dbReference type="PANTHER" id="PTHR47969:SF15">
    <property type="entry name" value="CHROMOSOME-ASSOCIATED KINESIN KIF4A-RELATED"/>
    <property type="match status" value="1"/>
</dbReference>
<keyword evidence="6" id="KW-0206">Cytoskeleton</keyword>
<evidence type="ECO:0000256" key="6">
    <source>
        <dbReference type="ARBA" id="ARBA00023212"/>
    </source>
</evidence>
<dbReference type="Pfam" id="PF00225">
    <property type="entry name" value="Kinesin"/>
    <property type="match status" value="1"/>
</dbReference>
<evidence type="ECO:0000313" key="10">
    <source>
        <dbReference type="Proteomes" id="UP000316079"/>
    </source>
</evidence>
<dbReference type="AlphaFoldDB" id="A0A553Q1J0"/>
<dbReference type="GO" id="GO:0051231">
    <property type="term" value="P:spindle elongation"/>
    <property type="evidence" value="ECO:0007669"/>
    <property type="project" value="TreeGrafter"/>
</dbReference>
<evidence type="ECO:0000256" key="2">
    <source>
        <dbReference type="ARBA" id="ARBA00022490"/>
    </source>
</evidence>
<keyword evidence="2" id="KW-0963">Cytoplasm</keyword>
<name>A0A553Q1J0_9TELE</name>
<dbReference type="GO" id="GO:0003777">
    <property type="term" value="F:microtubule motor activity"/>
    <property type="evidence" value="ECO:0007669"/>
    <property type="project" value="InterPro"/>
</dbReference>
<sequence>MVSITFSPDEPRASIKVTHLNRVCIETGRSHKPHILDFDSVLNEDVTPIDVYESTTKSLVEDLMQGYNGCLIVYGSSGSRKAHTIQGNSGSTRHGGIISCAAEDIFSSPKASQCRIRVSFYQIFNEKIYDLLDPKRSEIIWFREAEDAVCLDGLTEVEVSSAQHLLQVHHNGSALRQKGIPKRDFLNCSHMVFNIVVLSSTTQAQGKCSLNKLPK</sequence>
<comment type="similarity">
    <text evidence="7">Belongs to the TRAFAC class myosin-kinesin ATPase superfamily. Kinesin family.</text>
</comment>
<evidence type="ECO:0000256" key="4">
    <source>
        <dbReference type="ARBA" id="ARBA00022840"/>
    </source>
</evidence>
<dbReference type="GO" id="GO:0005524">
    <property type="term" value="F:ATP binding"/>
    <property type="evidence" value="ECO:0007669"/>
    <property type="project" value="UniProtKB-KW"/>
</dbReference>
<dbReference type="Proteomes" id="UP000316079">
    <property type="component" value="Unassembled WGS sequence"/>
</dbReference>
<evidence type="ECO:0000256" key="1">
    <source>
        <dbReference type="ARBA" id="ARBA00004245"/>
    </source>
</evidence>
<keyword evidence="5" id="KW-0175">Coiled coil</keyword>